<evidence type="ECO:0000313" key="3">
    <source>
        <dbReference type="Proteomes" id="UP000192140"/>
    </source>
</evidence>
<proteinExistence type="predicted"/>
<dbReference type="PROSITE" id="PS51257">
    <property type="entry name" value="PROKAR_LIPOPROTEIN"/>
    <property type="match status" value="1"/>
</dbReference>
<reference evidence="2" key="1">
    <citation type="submission" date="2016-01" db="EMBL/GenBank/DDBJ databases">
        <authorList>
            <person name="Regsiter A."/>
            <person name="william w."/>
        </authorList>
    </citation>
    <scope>NUCLEOTIDE SEQUENCE</scope>
    <source>
        <strain evidence="2">NCPPB 1641</strain>
    </source>
</reference>
<name>A0A1S7TQ81_9HYPH</name>
<accession>A0A1S7TQ81</accession>
<dbReference type="EMBL" id="FCNP01000022">
    <property type="protein sequence ID" value="CVI56701.1"/>
    <property type="molecule type" value="Genomic_DNA"/>
</dbReference>
<sequence length="73" mass="8152">MARETGTPAVTASSCSSSTVRWRSPFAKSRSPKATRCRVGRSPERRNLVPISNVASNAMQSHSKQRYETYQLH</sequence>
<organism evidence="2 3">
    <name type="scientific">Agrobacterium deltaense NCPPB 1641</name>
    <dbReference type="NCBI Taxonomy" id="1183425"/>
    <lineage>
        <taxon>Bacteria</taxon>
        <taxon>Pseudomonadati</taxon>
        <taxon>Pseudomonadota</taxon>
        <taxon>Alphaproteobacteria</taxon>
        <taxon>Hyphomicrobiales</taxon>
        <taxon>Rhizobiaceae</taxon>
        <taxon>Rhizobium/Agrobacterium group</taxon>
        <taxon>Agrobacterium</taxon>
    </lineage>
</organism>
<dbReference type="AlphaFoldDB" id="A0A1S7TQ81"/>
<evidence type="ECO:0000313" key="2">
    <source>
        <dbReference type="EMBL" id="CVI56701.1"/>
    </source>
</evidence>
<gene>
    <name evidence="2" type="ORF">AGR7A_Cc290458</name>
</gene>
<evidence type="ECO:0000256" key="1">
    <source>
        <dbReference type="SAM" id="MobiDB-lite"/>
    </source>
</evidence>
<feature type="compositionally biased region" description="Basic residues" evidence="1">
    <location>
        <begin position="30"/>
        <end position="39"/>
    </location>
</feature>
<dbReference type="Proteomes" id="UP000192140">
    <property type="component" value="Unassembled WGS sequence"/>
</dbReference>
<comment type="caution">
    <text evidence="2">The sequence shown here is derived from an EMBL/GenBank/DDBJ whole genome shotgun (WGS) entry which is preliminary data.</text>
</comment>
<keyword evidence="3" id="KW-1185">Reference proteome</keyword>
<protein>
    <submittedName>
        <fullName evidence="2">Uncharacterized protein</fullName>
    </submittedName>
</protein>
<feature type="region of interest" description="Disordered" evidence="1">
    <location>
        <begin position="21"/>
        <end position="44"/>
    </location>
</feature>